<dbReference type="EMBL" id="SJSM01000004">
    <property type="protein sequence ID" value="TCC97021.1"/>
    <property type="molecule type" value="Genomic_DNA"/>
</dbReference>
<accession>A0A4R0N9Y1</accession>
<name>A0A4U1G262_9SPHI</name>
<dbReference type="Gene3D" id="3.40.630.30">
    <property type="match status" value="1"/>
</dbReference>
<dbReference type="CDD" id="cd04301">
    <property type="entry name" value="NAT_SF"/>
    <property type="match status" value="1"/>
</dbReference>
<sequence length="186" mass="20764">MIIREALSADAKQLAKLIIQAMDDLAAKFIGATDPNEAVPLFERFAALPGNQYSYENTLVYEDEGEICGMINAYDGADLEILRAPFLDYIQKTYGFNHDLEAETQAGEYYIDCISVAPGKQGKGIGKELIKAMVDYAVAHHHHTIGLLVSKENPKAEKLYTSLGFKVVKERDFIGGRYFHMQITRP</sequence>
<dbReference type="Proteomes" id="UP000309594">
    <property type="component" value="Unassembled WGS sequence"/>
</dbReference>
<dbReference type="EMBL" id="SWDX01000009">
    <property type="protein sequence ID" value="TKC57558.1"/>
    <property type="molecule type" value="Genomic_DNA"/>
</dbReference>
<dbReference type="AlphaFoldDB" id="A0A4U1G262"/>
<evidence type="ECO:0000313" key="7">
    <source>
        <dbReference type="Proteomes" id="UP000309594"/>
    </source>
</evidence>
<evidence type="ECO:0000313" key="6">
    <source>
        <dbReference type="Proteomes" id="UP000291117"/>
    </source>
</evidence>
<dbReference type="OrthoDB" id="5319888at2"/>
<keyword evidence="1 5" id="KW-0808">Transferase</keyword>
<evidence type="ECO:0000313" key="4">
    <source>
        <dbReference type="EMBL" id="TCC97021.1"/>
    </source>
</evidence>
<evidence type="ECO:0000256" key="2">
    <source>
        <dbReference type="ARBA" id="ARBA00023315"/>
    </source>
</evidence>
<dbReference type="GO" id="GO:0016747">
    <property type="term" value="F:acyltransferase activity, transferring groups other than amino-acyl groups"/>
    <property type="evidence" value="ECO:0007669"/>
    <property type="project" value="InterPro"/>
</dbReference>
<dbReference type="InterPro" id="IPR050832">
    <property type="entry name" value="Bact_Acetyltransf"/>
</dbReference>
<organism evidence="5 7">
    <name type="scientific">Pedobacter hiemivivus</name>
    <dbReference type="NCBI Taxonomy" id="2530454"/>
    <lineage>
        <taxon>Bacteria</taxon>
        <taxon>Pseudomonadati</taxon>
        <taxon>Bacteroidota</taxon>
        <taxon>Sphingobacteriia</taxon>
        <taxon>Sphingobacteriales</taxon>
        <taxon>Sphingobacteriaceae</taxon>
        <taxon>Pedobacter</taxon>
    </lineage>
</organism>
<evidence type="ECO:0000313" key="5">
    <source>
        <dbReference type="EMBL" id="TKC57558.1"/>
    </source>
</evidence>
<comment type="caution">
    <text evidence="5">The sequence shown here is derived from an EMBL/GenBank/DDBJ whole genome shotgun (WGS) entry which is preliminary data.</text>
</comment>
<dbReference type="Pfam" id="PF00583">
    <property type="entry name" value="Acetyltransf_1"/>
    <property type="match status" value="1"/>
</dbReference>
<dbReference type="RefSeq" id="WP_131608433.1">
    <property type="nucleotide sequence ID" value="NZ_SJSM01000004.1"/>
</dbReference>
<dbReference type="InterPro" id="IPR016181">
    <property type="entry name" value="Acyl_CoA_acyltransferase"/>
</dbReference>
<reference evidence="4 6" key="1">
    <citation type="submission" date="2019-02" db="EMBL/GenBank/DDBJ databases">
        <title>Pedobacter sp. RP-3-8 sp. nov., isolated from Arctic soil.</title>
        <authorList>
            <person name="Dahal R.H."/>
        </authorList>
    </citation>
    <scope>NUCLEOTIDE SEQUENCE [LARGE SCALE GENOMIC DNA]</scope>
    <source>
        <strain evidence="4 6">RP-3-8</strain>
    </source>
</reference>
<dbReference type="SUPFAM" id="SSF55729">
    <property type="entry name" value="Acyl-CoA N-acyltransferases (Nat)"/>
    <property type="match status" value="1"/>
</dbReference>
<evidence type="ECO:0000256" key="1">
    <source>
        <dbReference type="ARBA" id="ARBA00022679"/>
    </source>
</evidence>
<accession>A0A4U1G262</accession>
<feature type="domain" description="N-acetyltransferase" evidence="3">
    <location>
        <begin position="1"/>
        <end position="186"/>
    </location>
</feature>
<proteinExistence type="predicted"/>
<dbReference type="InterPro" id="IPR000182">
    <property type="entry name" value="GNAT_dom"/>
</dbReference>
<gene>
    <name evidence="4" type="ORF">EZ444_09180</name>
    <name evidence="5" type="ORF">FBD94_19955</name>
</gene>
<dbReference type="Proteomes" id="UP000291117">
    <property type="component" value="Unassembled WGS sequence"/>
</dbReference>
<protein>
    <submittedName>
        <fullName evidence="5">GNAT family N-acetyltransferase</fullName>
    </submittedName>
</protein>
<keyword evidence="2" id="KW-0012">Acyltransferase</keyword>
<evidence type="ECO:0000259" key="3">
    <source>
        <dbReference type="PROSITE" id="PS51186"/>
    </source>
</evidence>
<reference evidence="5 7" key="2">
    <citation type="submission" date="2019-04" db="EMBL/GenBank/DDBJ databases">
        <title>Pedobacter sp. RP-1-16 sp. nov., isolated from Arctic soil.</title>
        <authorList>
            <person name="Dahal R.H."/>
            <person name="Kim D.-U."/>
        </authorList>
    </citation>
    <scope>NUCLEOTIDE SEQUENCE [LARGE SCALE GENOMIC DNA]</scope>
    <source>
        <strain evidence="5 7">RP-1-16</strain>
    </source>
</reference>
<dbReference type="PANTHER" id="PTHR43877">
    <property type="entry name" value="AMINOALKYLPHOSPHONATE N-ACETYLTRANSFERASE-RELATED-RELATED"/>
    <property type="match status" value="1"/>
</dbReference>
<dbReference type="PROSITE" id="PS51186">
    <property type="entry name" value="GNAT"/>
    <property type="match status" value="1"/>
</dbReference>
<keyword evidence="6" id="KW-1185">Reference proteome</keyword>